<proteinExistence type="predicted"/>
<evidence type="ECO:0000313" key="1">
    <source>
        <dbReference type="EMBL" id="JAD33446.1"/>
    </source>
</evidence>
<organism evidence="1">
    <name type="scientific">Arundo donax</name>
    <name type="common">Giant reed</name>
    <name type="synonym">Donax arundinaceus</name>
    <dbReference type="NCBI Taxonomy" id="35708"/>
    <lineage>
        <taxon>Eukaryota</taxon>
        <taxon>Viridiplantae</taxon>
        <taxon>Streptophyta</taxon>
        <taxon>Embryophyta</taxon>
        <taxon>Tracheophyta</taxon>
        <taxon>Spermatophyta</taxon>
        <taxon>Magnoliopsida</taxon>
        <taxon>Liliopsida</taxon>
        <taxon>Poales</taxon>
        <taxon>Poaceae</taxon>
        <taxon>PACMAD clade</taxon>
        <taxon>Arundinoideae</taxon>
        <taxon>Arundineae</taxon>
        <taxon>Arundo</taxon>
    </lineage>
</organism>
<sequence length="26" mass="3010">MEKFIVDTSIQYCLCITVILPPYGYV</sequence>
<reference evidence="1" key="2">
    <citation type="journal article" date="2015" name="Data Brief">
        <title>Shoot transcriptome of the giant reed, Arundo donax.</title>
        <authorList>
            <person name="Barrero R.A."/>
            <person name="Guerrero F.D."/>
            <person name="Moolhuijzen P."/>
            <person name="Goolsby J.A."/>
            <person name="Tidwell J."/>
            <person name="Bellgard S.E."/>
            <person name="Bellgard M.I."/>
        </authorList>
    </citation>
    <scope>NUCLEOTIDE SEQUENCE</scope>
    <source>
        <tissue evidence="1">Shoot tissue taken approximately 20 cm above the soil surface</tissue>
    </source>
</reference>
<accession>A0A0A8Z3R9</accession>
<name>A0A0A8Z3R9_ARUDO</name>
<protein>
    <submittedName>
        <fullName evidence="1">Uncharacterized protein</fullName>
    </submittedName>
</protein>
<dbReference type="AlphaFoldDB" id="A0A0A8Z3R9"/>
<dbReference type="EMBL" id="GBRH01264449">
    <property type="protein sequence ID" value="JAD33446.1"/>
    <property type="molecule type" value="Transcribed_RNA"/>
</dbReference>
<reference evidence="1" key="1">
    <citation type="submission" date="2014-09" db="EMBL/GenBank/DDBJ databases">
        <authorList>
            <person name="Magalhaes I.L.F."/>
            <person name="Oliveira U."/>
            <person name="Santos F.R."/>
            <person name="Vidigal T.H.D.A."/>
            <person name="Brescovit A.D."/>
            <person name="Santos A.J."/>
        </authorList>
    </citation>
    <scope>NUCLEOTIDE SEQUENCE</scope>
    <source>
        <tissue evidence="1">Shoot tissue taken approximately 20 cm above the soil surface</tissue>
    </source>
</reference>